<name>A0ACC0MGK4_RHOML</name>
<dbReference type="EMBL" id="CM046396">
    <property type="protein sequence ID" value="KAI8539443.1"/>
    <property type="molecule type" value="Genomic_DNA"/>
</dbReference>
<reference evidence="1" key="1">
    <citation type="submission" date="2022-02" db="EMBL/GenBank/DDBJ databases">
        <title>Plant Genome Project.</title>
        <authorList>
            <person name="Zhang R.-G."/>
        </authorList>
    </citation>
    <scope>NUCLEOTIDE SEQUENCE</scope>
    <source>
        <strain evidence="1">AT1</strain>
    </source>
</reference>
<evidence type="ECO:0000313" key="1">
    <source>
        <dbReference type="EMBL" id="KAI8539443.1"/>
    </source>
</evidence>
<keyword evidence="2" id="KW-1185">Reference proteome</keyword>
<accession>A0ACC0MGK4</accession>
<gene>
    <name evidence="1" type="ORF">RHMOL_Rhmol09G0183600</name>
</gene>
<comment type="caution">
    <text evidence="1">The sequence shown here is derived from an EMBL/GenBank/DDBJ whole genome shotgun (WGS) entry which is preliminary data.</text>
</comment>
<proteinExistence type="predicted"/>
<dbReference type="Proteomes" id="UP001062846">
    <property type="component" value="Chromosome 9"/>
</dbReference>
<protein>
    <submittedName>
        <fullName evidence="1">Uncharacterized protein</fullName>
    </submittedName>
</protein>
<evidence type="ECO:0000313" key="2">
    <source>
        <dbReference type="Proteomes" id="UP001062846"/>
    </source>
</evidence>
<sequence length="97" mass="11303">MLQREEGVNDWRRSSWPMLAMRTRFDFALKFPIGVHWSGFDIHLASEPHLQSNWMENITVHVGPQSRRCYVLIFEGGGGYSHPAQAMRGQIENFQKK</sequence>
<organism evidence="1 2">
    <name type="scientific">Rhododendron molle</name>
    <name type="common">Chinese azalea</name>
    <name type="synonym">Azalea mollis</name>
    <dbReference type="NCBI Taxonomy" id="49168"/>
    <lineage>
        <taxon>Eukaryota</taxon>
        <taxon>Viridiplantae</taxon>
        <taxon>Streptophyta</taxon>
        <taxon>Embryophyta</taxon>
        <taxon>Tracheophyta</taxon>
        <taxon>Spermatophyta</taxon>
        <taxon>Magnoliopsida</taxon>
        <taxon>eudicotyledons</taxon>
        <taxon>Gunneridae</taxon>
        <taxon>Pentapetalae</taxon>
        <taxon>asterids</taxon>
        <taxon>Ericales</taxon>
        <taxon>Ericaceae</taxon>
        <taxon>Ericoideae</taxon>
        <taxon>Rhodoreae</taxon>
        <taxon>Rhododendron</taxon>
    </lineage>
</organism>